<dbReference type="EMBL" id="ABEU02000023">
    <property type="protein sequence ID" value="PNR28797.1"/>
    <property type="molecule type" value="Genomic_DNA"/>
</dbReference>
<evidence type="ECO:0000313" key="4">
    <source>
        <dbReference type="Proteomes" id="UP000006727"/>
    </source>
</evidence>
<dbReference type="Pfam" id="PF00578">
    <property type="entry name" value="AhpC-TSA"/>
    <property type="match status" value="1"/>
</dbReference>
<dbReference type="InterPro" id="IPR000866">
    <property type="entry name" value="AhpC/TSA"/>
</dbReference>
<dbReference type="Proteomes" id="UP000006727">
    <property type="component" value="Chromosome 23"/>
</dbReference>
<dbReference type="GO" id="GO:0016491">
    <property type="term" value="F:oxidoreductase activity"/>
    <property type="evidence" value="ECO:0007669"/>
    <property type="project" value="InterPro"/>
</dbReference>
<dbReference type="EnsemblPlants" id="Pp3c23_490V3.5">
    <property type="protein sequence ID" value="Pp3c23_490V3.5"/>
    <property type="gene ID" value="Pp3c23_490"/>
</dbReference>
<accession>A0A2K1IHN5</accession>
<gene>
    <name evidence="3" type="primary">LOC112275946</name>
    <name evidence="2" type="ORF">PHYPA_027489</name>
</gene>
<evidence type="ECO:0000313" key="2">
    <source>
        <dbReference type="EMBL" id="PNR28797.1"/>
    </source>
</evidence>
<dbReference type="SUPFAM" id="SSF52833">
    <property type="entry name" value="Thioredoxin-like"/>
    <property type="match status" value="1"/>
</dbReference>
<feature type="domain" description="Thioredoxin" evidence="1">
    <location>
        <begin position="6"/>
        <end position="166"/>
    </location>
</feature>
<sequence>MAEFSKDVITVAPDFQLVEPLTGKTWQLKDFETYPALLVMFICNHCPYVIHLKEDIAKLAGNYIPKGLAVVAISSNSVTSHPEDGPAFMAEEARAFGYPFPYLYDETQEVAKAYGAVCTPDFYLYRKEGQKPFELVYHGRFDESRPRSNVPVTGRDIREAIDCVLTGSPVTIPQRPSIGCSIKWAPGKAGGSKGQRA</sequence>
<dbReference type="STRING" id="3218.A0A2K1IHN5"/>
<dbReference type="Gene3D" id="3.40.30.10">
    <property type="entry name" value="Glutaredoxin"/>
    <property type="match status" value="1"/>
</dbReference>
<reference evidence="2 4" key="1">
    <citation type="journal article" date="2008" name="Science">
        <title>The Physcomitrella genome reveals evolutionary insights into the conquest of land by plants.</title>
        <authorList>
            <person name="Rensing S."/>
            <person name="Lang D."/>
            <person name="Zimmer A."/>
            <person name="Terry A."/>
            <person name="Salamov A."/>
            <person name="Shapiro H."/>
            <person name="Nishiyama T."/>
            <person name="Perroud P.-F."/>
            <person name="Lindquist E."/>
            <person name="Kamisugi Y."/>
            <person name="Tanahashi T."/>
            <person name="Sakakibara K."/>
            <person name="Fujita T."/>
            <person name="Oishi K."/>
            <person name="Shin-I T."/>
            <person name="Kuroki Y."/>
            <person name="Toyoda A."/>
            <person name="Suzuki Y."/>
            <person name="Hashimoto A."/>
            <person name="Yamaguchi K."/>
            <person name="Sugano A."/>
            <person name="Kohara Y."/>
            <person name="Fujiyama A."/>
            <person name="Anterola A."/>
            <person name="Aoki S."/>
            <person name="Ashton N."/>
            <person name="Barbazuk W.B."/>
            <person name="Barker E."/>
            <person name="Bennetzen J."/>
            <person name="Bezanilla M."/>
            <person name="Blankenship R."/>
            <person name="Cho S.H."/>
            <person name="Dutcher S."/>
            <person name="Estelle M."/>
            <person name="Fawcett J.A."/>
            <person name="Gundlach H."/>
            <person name="Hanada K."/>
            <person name="Heyl A."/>
            <person name="Hicks K.A."/>
            <person name="Hugh J."/>
            <person name="Lohr M."/>
            <person name="Mayer K."/>
            <person name="Melkozernov A."/>
            <person name="Murata T."/>
            <person name="Nelson D."/>
            <person name="Pils B."/>
            <person name="Prigge M."/>
            <person name="Reiss B."/>
            <person name="Renner T."/>
            <person name="Rombauts S."/>
            <person name="Rushton P."/>
            <person name="Sanderfoot A."/>
            <person name="Schween G."/>
            <person name="Shiu S.-H."/>
            <person name="Stueber K."/>
            <person name="Theodoulou F.L."/>
            <person name="Tu H."/>
            <person name="Van de Peer Y."/>
            <person name="Verrier P.J."/>
            <person name="Waters E."/>
            <person name="Wood A."/>
            <person name="Yang L."/>
            <person name="Cove D."/>
            <person name="Cuming A."/>
            <person name="Hasebe M."/>
            <person name="Lucas S."/>
            <person name="Mishler D.B."/>
            <person name="Reski R."/>
            <person name="Grigoriev I."/>
            <person name="Quatrano R.S."/>
            <person name="Boore J.L."/>
        </authorList>
    </citation>
    <scope>NUCLEOTIDE SEQUENCE [LARGE SCALE GENOMIC DNA]</scope>
    <source>
        <strain evidence="3 4">cv. Gransden 2004</strain>
    </source>
</reference>
<evidence type="ECO:0000259" key="1">
    <source>
        <dbReference type="PROSITE" id="PS51352"/>
    </source>
</evidence>
<name>A0A2K1IHN5_PHYPA</name>
<dbReference type="KEGG" id="ppp:112275946"/>
<dbReference type="CDD" id="cd02969">
    <property type="entry name" value="PRX_like1"/>
    <property type="match status" value="1"/>
</dbReference>
<keyword evidence="4" id="KW-1185">Reference proteome</keyword>
<dbReference type="PaxDb" id="3218-PP1S210_47V6.1"/>
<dbReference type="PANTHER" id="PTHR43640:SF1">
    <property type="entry name" value="THIOREDOXIN-DEPENDENT PEROXIREDOXIN"/>
    <property type="match status" value="1"/>
</dbReference>
<dbReference type="Gramene" id="Pp3c23_490V3.1">
    <property type="protein sequence ID" value="Pp3c23_490V3.1"/>
    <property type="gene ID" value="Pp3c23_490"/>
</dbReference>
<dbReference type="Gramene" id="Pp3c23_490V3.5">
    <property type="protein sequence ID" value="Pp3c23_490V3.5"/>
    <property type="gene ID" value="Pp3c23_490"/>
</dbReference>
<dbReference type="EnsemblPlants" id="Pp3c23_490V3.1">
    <property type="protein sequence ID" value="Pp3c23_490V3.1"/>
    <property type="gene ID" value="Pp3c23_490"/>
</dbReference>
<proteinExistence type="predicted"/>
<dbReference type="PANTHER" id="PTHR43640">
    <property type="entry name" value="OS07G0260300 PROTEIN"/>
    <property type="match status" value="1"/>
</dbReference>
<dbReference type="RefSeq" id="XP_024362524.1">
    <property type="nucleotide sequence ID" value="XM_024506756.2"/>
</dbReference>
<organism evidence="2">
    <name type="scientific">Physcomitrium patens</name>
    <name type="common">Spreading-leaved earth moss</name>
    <name type="synonym">Physcomitrella patens</name>
    <dbReference type="NCBI Taxonomy" id="3218"/>
    <lineage>
        <taxon>Eukaryota</taxon>
        <taxon>Viridiplantae</taxon>
        <taxon>Streptophyta</taxon>
        <taxon>Embryophyta</taxon>
        <taxon>Bryophyta</taxon>
        <taxon>Bryophytina</taxon>
        <taxon>Bryopsida</taxon>
        <taxon>Funariidae</taxon>
        <taxon>Funariales</taxon>
        <taxon>Funariaceae</taxon>
        <taxon>Physcomitrium</taxon>
    </lineage>
</organism>
<dbReference type="InterPro" id="IPR047262">
    <property type="entry name" value="PRX-like1"/>
</dbReference>
<dbReference type="OMA" id="NCAYAKL"/>
<dbReference type="InterPro" id="IPR036249">
    <property type="entry name" value="Thioredoxin-like_sf"/>
</dbReference>
<reference evidence="2 4" key="2">
    <citation type="journal article" date="2018" name="Plant J.">
        <title>The Physcomitrella patens chromosome-scale assembly reveals moss genome structure and evolution.</title>
        <authorList>
            <person name="Lang D."/>
            <person name="Ullrich K.K."/>
            <person name="Murat F."/>
            <person name="Fuchs J."/>
            <person name="Jenkins J."/>
            <person name="Haas F.B."/>
            <person name="Piednoel M."/>
            <person name="Gundlach H."/>
            <person name="Van Bel M."/>
            <person name="Meyberg R."/>
            <person name="Vives C."/>
            <person name="Morata J."/>
            <person name="Symeonidi A."/>
            <person name="Hiss M."/>
            <person name="Muchero W."/>
            <person name="Kamisugi Y."/>
            <person name="Saleh O."/>
            <person name="Blanc G."/>
            <person name="Decker E.L."/>
            <person name="van Gessel N."/>
            <person name="Grimwood J."/>
            <person name="Hayes R.D."/>
            <person name="Graham S.W."/>
            <person name="Gunter L.E."/>
            <person name="McDaniel S.F."/>
            <person name="Hoernstein S.N.W."/>
            <person name="Larsson A."/>
            <person name="Li F.W."/>
            <person name="Perroud P.F."/>
            <person name="Phillips J."/>
            <person name="Ranjan P."/>
            <person name="Rokshar D.S."/>
            <person name="Rothfels C.J."/>
            <person name="Schneider L."/>
            <person name="Shu S."/>
            <person name="Stevenson D.W."/>
            <person name="Thummler F."/>
            <person name="Tillich M."/>
            <person name="Villarreal Aguilar J.C."/>
            <person name="Widiez T."/>
            <person name="Wong G.K."/>
            <person name="Wymore A."/>
            <person name="Zhang Y."/>
            <person name="Zimmer A.D."/>
            <person name="Quatrano R.S."/>
            <person name="Mayer K.F.X."/>
            <person name="Goodstein D."/>
            <person name="Casacuberta J.M."/>
            <person name="Vandepoele K."/>
            <person name="Reski R."/>
            <person name="Cuming A.C."/>
            <person name="Tuskan G.A."/>
            <person name="Maumus F."/>
            <person name="Salse J."/>
            <person name="Schmutz J."/>
            <person name="Rensing S.A."/>
        </authorList>
    </citation>
    <scope>NUCLEOTIDE SEQUENCE [LARGE SCALE GENOMIC DNA]</scope>
    <source>
        <strain evidence="3 4">cv. Gransden 2004</strain>
    </source>
</reference>
<dbReference type="AlphaFoldDB" id="A0A2K1IHN5"/>
<dbReference type="PROSITE" id="PS51352">
    <property type="entry name" value="THIOREDOXIN_2"/>
    <property type="match status" value="1"/>
</dbReference>
<dbReference type="GO" id="GO:0016209">
    <property type="term" value="F:antioxidant activity"/>
    <property type="evidence" value="ECO:0007669"/>
    <property type="project" value="InterPro"/>
</dbReference>
<reference evidence="3" key="3">
    <citation type="submission" date="2020-12" db="UniProtKB">
        <authorList>
            <consortium name="EnsemblPlants"/>
        </authorList>
    </citation>
    <scope>IDENTIFICATION</scope>
</reference>
<evidence type="ECO:0000313" key="3">
    <source>
        <dbReference type="EnsemblPlants" id="Pp3c23_490V3.1"/>
    </source>
</evidence>
<dbReference type="InterPro" id="IPR013766">
    <property type="entry name" value="Thioredoxin_domain"/>
</dbReference>
<dbReference type="GeneID" id="112275946"/>
<protein>
    <recommendedName>
        <fullName evidence="1">Thioredoxin domain-containing protein</fullName>
    </recommendedName>
</protein>